<dbReference type="InterPro" id="IPR009057">
    <property type="entry name" value="Homeodomain-like_sf"/>
</dbReference>
<keyword evidence="2 4" id="KW-0238">DNA-binding</keyword>
<dbReference type="Proteomes" id="UP000295444">
    <property type="component" value="Unassembled WGS sequence"/>
</dbReference>
<dbReference type="GO" id="GO:0000976">
    <property type="term" value="F:transcription cis-regulatory region binding"/>
    <property type="evidence" value="ECO:0007669"/>
    <property type="project" value="TreeGrafter"/>
</dbReference>
<evidence type="ECO:0000256" key="2">
    <source>
        <dbReference type="ARBA" id="ARBA00023125"/>
    </source>
</evidence>
<keyword evidence="3" id="KW-0804">Transcription</keyword>
<dbReference type="Pfam" id="PF00440">
    <property type="entry name" value="TetR_N"/>
    <property type="match status" value="1"/>
</dbReference>
<keyword evidence="1" id="KW-0805">Transcription regulation</keyword>
<proteinExistence type="predicted"/>
<dbReference type="Gene3D" id="1.10.357.10">
    <property type="entry name" value="Tetracycline Repressor, domain 2"/>
    <property type="match status" value="1"/>
</dbReference>
<dbReference type="PROSITE" id="PS50977">
    <property type="entry name" value="HTH_TETR_2"/>
    <property type="match status" value="1"/>
</dbReference>
<evidence type="ECO:0000256" key="3">
    <source>
        <dbReference type="ARBA" id="ARBA00023163"/>
    </source>
</evidence>
<dbReference type="EMBL" id="SNXZ01000006">
    <property type="protein sequence ID" value="TDP93988.1"/>
    <property type="molecule type" value="Genomic_DNA"/>
</dbReference>
<reference evidence="6 7" key="1">
    <citation type="submission" date="2019-03" db="EMBL/GenBank/DDBJ databases">
        <title>Genomic Encyclopedia of Type Strains, Phase IV (KMG-IV): sequencing the most valuable type-strain genomes for metagenomic binning, comparative biology and taxonomic classification.</title>
        <authorList>
            <person name="Goeker M."/>
        </authorList>
    </citation>
    <scope>NUCLEOTIDE SEQUENCE [LARGE SCALE GENOMIC DNA]</scope>
    <source>
        <strain evidence="6 7">DSM 45361</strain>
    </source>
</reference>
<dbReference type="PANTHER" id="PTHR30055">
    <property type="entry name" value="HTH-TYPE TRANSCRIPTIONAL REGULATOR RUTR"/>
    <property type="match status" value="1"/>
</dbReference>
<dbReference type="PRINTS" id="PR00455">
    <property type="entry name" value="HTHTETR"/>
</dbReference>
<dbReference type="AlphaFoldDB" id="A0A4V3CYF9"/>
<name>A0A4V3CYF9_LABRH</name>
<sequence>MALGAEWKARLYGNDSATPARGGRKPVTSRAELEHVAFDLFAAQGFEATTVDDIARAAGIGRRTFFRYFPSKNDIPWGAFDEQLDQLRTDLRAYPVDQPLMDVVRAALVDFNRVPAAEVPWHRRRMALILQVPALQAHSTLRYANWRQVVAEFVAERLDQPVDALGPQTIAYATLGVALASYEQWLRDESQDLAALMAAAMTGLAESFTGVRTT</sequence>
<evidence type="ECO:0000256" key="4">
    <source>
        <dbReference type="PROSITE-ProRule" id="PRU00335"/>
    </source>
</evidence>
<dbReference type="InterPro" id="IPR050109">
    <property type="entry name" value="HTH-type_TetR-like_transc_reg"/>
</dbReference>
<dbReference type="InterPro" id="IPR041347">
    <property type="entry name" value="MftR_C"/>
</dbReference>
<evidence type="ECO:0000313" key="7">
    <source>
        <dbReference type="Proteomes" id="UP000295444"/>
    </source>
</evidence>
<dbReference type="PANTHER" id="PTHR30055:SF238">
    <property type="entry name" value="MYCOFACTOCIN BIOSYNTHESIS TRANSCRIPTIONAL REGULATOR MFTR-RELATED"/>
    <property type="match status" value="1"/>
</dbReference>
<feature type="domain" description="HTH tetR-type" evidence="5">
    <location>
        <begin position="27"/>
        <end position="87"/>
    </location>
</feature>
<dbReference type="Gene3D" id="1.10.10.60">
    <property type="entry name" value="Homeodomain-like"/>
    <property type="match status" value="1"/>
</dbReference>
<organism evidence="6 7">
    <name type="scientific">Labedaea rhizosphaerae</name>
    <dbReference type="NCBI Taxonomy" id="598644"/>
    <lineage>
        <taxon>Bacteria</taxon>
        <taxon>Bacillati</taxon>
        <taxon>Actinomycetota</taxon>
        <taxon>Actinomycetes</taxon>
        <taxon>Pseudonocardiales</taxon>
        <taxon>Pseudonocardiaceae</taxon>
        <taxon>Labedaea</taxon>
    </lineage>
</organism>
<keyword evidence="7" id="KW-1185">Reference proteome</keyword>
<dbReference type="SUPFAM" id="SSF46689">
    <property type="entry name" value="Homeodomain-like"/>
    <property type="match status" value="1"/>
</dbReference>
<evidence type="ECO:0000256" key="1">
    <source>
        <dbReference type="ARBA" id="ARBA00023015"/>
    </source>
</evidence>
<dbReference type="InterPro" id="IPR023772">
    <property type="entry name" value="DNA-bd_HTH_TetR-type_CS"/>
</dbReference>
<dbReference type="GO" id="GO:0003700">
    <property type="term" value="F:DNA-binding transcription factor activity"/>
    <property type="evidence" value="ECO:0007669"/>
    <property type="project" value="TreeGrafter"/>
</dbReference>
<dbReference type="InterPro" id="IPR023851">
    <property type="entry name" value="Tscrpt_reg_TetR-type"/>
</dbReference>
<comment type="caution">
    <text evidence="6">The sequence shown here is derived from an EMBL/GenBank/DDBJ whole genome shotgun (WGS) entry which is preliminary data.</text>
</comment>
<dbReference type="InterPro" id="IPR001647">
    <property type="entry name" value="HTH_TetR"/>
</dbReference>
<dbReference type="NCBIfam" id="TIGR03968">
    <property type="entry name" value="mycofact_TetR"/>
    <property type="match status" value="1"/>
</dbReference>
<gene>
    <name evidence="6" type="ORF">EV186_106382</name>
</gene>
<evidence type="ECO:0000259" key="5">
    <source>
        <dbReference type="PROSITE" id="PS50977"/>
    </source>
</evidence>
<protein>
    <submittedName>
        <fullName evidence="6">TetR family transcriptional regulator</fullName>
    </submittedName>
</protein>
<accession>A0A4V3CYF9</accession>
<dbReference type="OrthoDB" id="956698at2"/>
<dbReference type="Pfam" id="PF17754">
    <property type="entry name" value="TetR_C_14"/>
    <property type="match status" value="1"/>
</dbReference>
<dbReference type="PROSITE" id="PS01081">
    <property type="entry name" value="HTH_TETR_1"/>
    <property type="match status" value="1"/>
</dbReference>
<evidence type="ECO:0000313" key="6">
    <source>
        <dbReference type="EMBL" id="TDP93988.1"/>
    </source>
</evidence>
<feature type="DNA-binding region" description="H-T-H motif" evidence="4">
    <location>
        <begin position="50"/>
        <end position="69"/>
    </location>
</feature>